<gene>
    <name evidence="2" type="ORF">R1flu_018990</name>
</gene>
<sequence length="88" mass="9744">MGKIQDTSKPAPGITNMEKVMPQNLTELHKSQIRHTPNVRGNGQPDRNDKGCKLTENPMIKTKSAPRLLEPSARPKTMAGSQSHNEQD</sequence>
<reference evidence="2 3" key="1">
    <citation type="submission" date="2024-09" db="EMBL/GenBank/DDBJ databases">
        <title>Chromosome-scale assembly of Riccia fluitans.</title>
        <authorList>
            <person name="Paukszto L."/>
            <person name="Sawicki J."/>
            <person name="Karawczyk K."/>
            <person name="Piernik-Szablinska J."/>
            <person name="Szczecinska M."/>
            <person name="Mazdziarz M."/>
        </authorList>
    </citation>
    <scope>NUCLEOTIDE SEQUENCE [LARGE SCALE GENOMIC DNA]</scope>
    <source>
        <strain evidence="2">Rf_01</strain>
        <tissue evidence="2">Aerial parts of the thallus</tissue>
    </source>
</reference>
<dbReference type="Proteomes" id="UP001605036">
    <property type="component" value="Unassembled WGS sequence"/>
</dbReference>
<dbReference type="AlphaFoldDB" id="A0ABD1ZHL8"/>
<proteinExistence type="predicted"/>
<dbReference type="EMBL" id="JBHFFA010000001">
    <property type="protein sequence ID" value="KAL2650862.1"/>
    <property type="molecule type" value="Genomic_DNA"/>
</dbReference>
<keyword evidence="3" id="KW-1185">Reference proteome</keyword>
<name>A0ABD1ZHL8_9MARC</name>
<evidence type="ECO:0000313" key="3">
    <source>
        <dbReference type="Proteomes" id="UP001605036"/>
    </source>
</evidence>
<evidence type="ECO:0000256" key="1">
    <source>
        <dbReference type="SAM" id="MobiDB-lite"/>
    </source>
</evidence>
<comment type="caution">
    <text evidence="2">The sequence shown here is derived from an EMBL/GenBank/DDBJ whole genome shotgun (WGS) entry which is preliminary data.</text>
</comment>
<accession>A0ABD1ZHL8</accession>
<evidence type="ECO:0000313" key="2">
    <source>
        <dbReference type="EMBL" id="KAL2650862.1"/>
    </source>
</evidence>
<organism evidence="2 3">
    <name type="scientific">Riccia fluitans</name>
    <dbReference type="NCBI Taxonomy" id="41844"/>
    <lineage>
        <taxon>Eukaryota</taxon>
        <taxon>Viridiplantae</taxon>
        <taxon>Streptophyta</taxon>
        <taxon>Embryophyta</taxon>
        <taxon>Marchantiophyta</taxon>
        <taxon>Marchantiopsida</taxon>
        <taxon>Marchantiidae</taxon>
        <taxon>Marchantiales</taxon>
        <taxon>Ricciaceae</taxon>
        <taxon>Riccia</taxon>
    </lineage>
</organism>
<protein>
    <submittedName>
        <fullName evidence="2">Uncharacterized protein</fullName>
    </submittedName>
</protein>
<feature type="region of interest" description="Disordered" evidence="1">
    <location>
        <begin position="33"/>
        <end position="88"/>
    </location>
</feature>
<feature type="compositionally biased region" description="Polar residues" evidence="1">
    <location>
        <begin position="79"/>
        <end position="88"/>
    </location>
</feature>